<gene>
    <name evidence="2" type="ORF">LX32DRAFT_11828</name>
</gene>
<comment type="caution">
    <text evidence="2">The sequence shown here is derived from an EMBL/GenBank/DDBJ whole genome shotgun (WGS) entry which is preliminary data.</text>
</comment>
<proteinExistence type="predicted"/>
<evidence type="ECO:0000313" key="3">
    <source>
        <dbReference type="Proteomes" id="UP001232148"/>
    </source>
</evidence>
<dbReference type="AlphaFoldDB" id="A0AAD9HEG2"/>
<dbReference type="EMBL" id="MU842908">
    <property type="protein sequence ID" value="KAK2026751.1"/>
    <property type="molecule type" value="Genomic_DNA"/>
</dbReference>
<feature type="compositionally biased region" description="Pro residues" evidence="1">
    <location>
        <begin position="60"/>
        <end position="71"/>
    </location>
</feature>
<sequence>MYGVCTYVLTACRYEYTPTQVGRLIGSTKVPRKAKTHSQCTYACRHACTHAFSAKRKYRPPAPGSGPPLPRLPHRPAPSSETETAEQVRTRAGEFGSAPPVVSYLLYRAPAVRSLPPSLAISRQLHLLPQNIQMLPILERASPSMPCRSTLRNEYTSSMGSTRETRNGRPISRLSTQLIMFPFLASGHVVDWGERSGGRGLFSPSI</sequence>
<protein>
    <submittedName>
        <fullName evidence="2">Uncharacterized protein</fullName>
    </submittedName>
</protein>
<name>A0AAD9HEG2_9PEZI</name>
<reference evidence="2" key="1">
    <citation type="submission" date="2021-06" db="EMBL/GenBank/DDBJ databases">
        <title>Comparative genomics, transcriptomics and evolutionary studies reveal genomic signatures of adaptation to plant cell wall in hemibiotrophic fungi.</title>
        <authorList>
            <consortium name="DOE Joint Genome Institute"/>
            <person name="Baroncelli R."/>
            <person name="Diaz J.F."/>
            <person name="Benocci T."/>
            <person name="Peng M."/>
            <person name="Battaglia E."/>
            <person name="Haridas S."/>
            <person name="Andreopoulos W."/>
            <person name="Labutti K."/>
            <person name="Pangilinan J."/>
            <person name="Floch G.L."/>
            <person name="Makela M.R."/>
            <person name="Henrissat B."/>
            <person name="Grigoriev I.V."/>
            <person name="Crouch J.A."/>
            <person name="De Vries R.P."/>
            <person name="Sukno S.A."/>
            <person name="Thon M.R."/>
        </authorList>
    </citation>
    <scope>NUCLEOTIDE SEQUENCE</scope>
    <source>
        <strain evidence="2">MAFF235873</strain>
    </source>
</reference>
<organism evidence="2 3">
    <name type="scientific">Colletotrichum zoysiae</name>
    <dbReference type="NCBI Taxonomy" id="1216348"/>
    <lineage>
        <taxon>Eukaryota</taxon>
        <taxon>Fungi</taxon>
        <taxon>Dikarya</taxon>
        <taxon>Ascomycota</taxon>
        <taxon>Pezizomycotina</taxon>
        <taxon>Sordariomycetes</taxon>
        <taxon>Hypocreomycetidae</taxon>
        <taxon>Glomerellales</taxon>
        <taxon>Glomerellaceae</taxon>
        <taxon>Colletotrichum</taxon>
        <taxon>Colletotrichum graminicola species complex</taxon>
    </lineage>
</organism>
<dbReference type="Proteomes" id="UP001232148">
    <property type="component" value="Unassembled WGS sequence"/>
</dbReference>
<evidence type="ECO:0000313" key="2">
    <source>
        <dbReference type="EMBL" id="KAK2026751.1"/>
    </source>
</evidence>
<feature type="region of interest" description="Disordered" evidence="1">
    <location>
        <begin position="55"/>
        <end position="93"/>
    </location>
</feature>
<evidence type="ECO:0000256" key="1">
    <source>
        <dbReference type="SAM" id="MobiDB-lite"/>
    </source>
</evidence>
<accession>A0AAD9HEG2</accession>
<keyword evidence="3" id="KW-1185">Reference proteome</keyword>